<feature type="transmembrane region" description="Helical" evidence="1">
    <location>
        <begin position="40"/>
        <end position="59"/>
    </location>
</feature>
<dbReference type="KEGG" id="hwc:Hqrw_2314"/>
<sequence length="114" mass="12612">MAQFSHVLVSNHPIQIVPSKRDIIGNSPPSNGLRWSHFQWNRISAFFVGVVAMGLYFSMNSMVDASQIPSWGYEILAVIPIGLIWYGLSRSSWQEILKAIVGIAVGGMLGIYAF</sequence>
<keyword evidence="1" id="KW-1133">Transmembrane helix</keyword>
<keyword evidence="1" id="KW-0812">Transmembrane</keyword>
<dbReference type="HOGENOM" id="CLU_2115441_0_0_2"/>
<evidence type="ECO:0000313" key="2">
    <source>
        <dbReference type="EMBL" id="CCC40184.1"/>
    </source>
</evidence>
<evidence type="ECO:0000313" key="3">
    <source>
        <dbReference type="Proteomes" id="UP000007954"/>
    </source>
</evidence>
<reference evidence="2 3" key="1">
    <citation type="journal article" date="2011" name="PLoS ONE">
        <title>Haloquadratum walsbyi: limited diversity in a global pond.</title>
        <authorList>
            <person name="Dyall-Smith M."/>
            <person name="Pfeiffer F."/>
            <person name="Klee K."/>
            <person name="Palm P."/>
            <person name="Gross K."/>
            <person name="Schuster S.C."/>
            <person name="Rampp M."/>
            <person name="Oesterhelt D."/>
        </authorList>
    </citation>
    <scope>NUCLEOTIDE SEQUENCE [LARGE SCALE GENOMIC DNA]</scope>
    <source>
        <strain evidence="3">DSM 16854 / JCM 12705 / C23</strain>
    </source>
</reference>
<organism evidence="2 3">
    <name type="scientific">Haloquadratum walsbyi (strain DSM 16854 / JCM 12705 / C23)</name>
    <dbReference type="NCBI Taxonomy" id="768065"/>
    <lineage>
        <taxon>Archaea</taxon>
        <taxon>Methanobacteriati</taxon>
        <taxon>Methanobacteriota</taxon>
        <taxon>Stenosarchaea group</taxon>
        <taxon>Halobacteria</taxon>
        <taxon>Halobacteriales</taxon>
        <taxon>Haloferacaceae</taxon>
        <taxon>Haloquadratum</taxon>
    </lineage>
</organism>
<dbReference type="Proteomes" id="UP000007954">
    <property type="component" value="Chromosome"/>
</dbReference>
<dbReference type="EMBL" id="FR746099">
    <property type="protein sequence ID" value="CCC40184.1"/>
    <property type="molecule type" value="Genomic_DNA"/>
</dbReference>
<dbReference type="AlphaFoldDB" id="G0LHF0"/>
<accession>G0LHF0</accession>
<dbReference type="RefSeq" id="WP_014555884.1">
    <property type="nucleotide sequence ID" value="NC_017459.1"/>
</dbReference>
<feature type="transmembrane region" description="Helical" evidence="1">
    <location>
        <begin position="96"/>
        <end position="113"/>
    </location>
</feature>
<keyword evidence="1" id="KW-0472">Membrane</keyword>
<dbReference type="GeneID" id="12447029"/>
<name>G0LHF0_HALWC</name>
<gene>
    <name evidence="2" type="ordered locus">Hqrw_2314</name>
</gene>
<feature type="transmembrane region" description="Helical" evidence="1">
    <location>
        <begin position="71"/>
        <end position="89"/>
    </location>
</feature>
<proteinExistence type="predicted"/>
<evidence type="ECO:0000256" key="1">
    <source>
        <dbReference type="SAM" id="Phobius"/>
    </source>
</evidence>
<dbReference type="OrthoDB" id="335037at2157"/>
<protein>
    <submittedName>
        <fullName evidence="2">Uncharacterized protein</fullName>
    </submittedName>
</protein>